<proteinExistence type="predicted"/>
<keyword evidence="1" id="KW-1133">Transmembrane helix</keyword>
<evidence type="ECO:0000313" key="2">
    <source>
        <dbReference type="EMBL" id="PWN69019.1"/>
    </source>
</evidence>
<sequence length="64" mass="7432">MYPFLSWLGNCIIHLQNSTMKSRIFKALIAILAPIAIEYIVKKISEKLDKKEEKKEKEPKQITA</sequence>
<protein>
    <submittedName>
        <fullName evidence="2">Uncharacterized protein</fullName>
    </submittedName>
</protein>
<dbReference type="EMBL" id="PPED02000003">
    <property type="protein sequence ID" value="PWN69019.1"/>
    <property type="molecule type" value="Genomic_DNA"/>
</dbReference>
<reference evidence="2 3" key="1">
    <citation type="submission" date="2018-04" db="EMBL/GenBank/DDBJ databases">
        <title>Draft Genome Sequence of Phosphate-Solubilizing Chryseobacterium sp. ISE14 that is a Biocontrol and Plant Growth-Promoting Rhizobacterium Isolated from Cucumber.</title>
        <authorList>
            <person name="Jeong J.-J."/>
            <person name="Sang M.K."/>
            <person name="Choi I.-G."/>
            <person name="Kim K.D."/>
        </authorList>
    </citation>
    <scope>NUCLEOTIDE SEQUENCE [LARGE SCALE GENOMIC DNA]</scope>
    <source>
        <strain evidence="2 3">ISE14</strain>
    </source>
</reference>
<name>A0A316X722_9FLAO</name>
<evidence type="ECO:0000256" key="1">
    <source>
        <dbReference type="SAM" id="Phobius"/>
    </source>
</evidence>
<dbReference type="AlphaFoldDB" id="A0A316X722"/>
<accession>A0A316X722</accession>
<comment type="caution">
    <text evidence="2">The sequence shown here is derived from an EMBL/GenBank/DDBJ whole genome shotgun (WGS) entry which is preliminary data.</text>
</comment>
<feature type="transmembrane region" description="Helical" evidence="1">
    <location>
        <begin position="24"/>
        <end position="41"/>
    </location>
</feature>
<gene>
    <name evidence="2" type="ORF">C1631_013190</name>
</gene>
<keyword evidence="1" id="KW-0472">Membrane</keyword>
<keyword evidence="1" id="KW-0812">Transmembrane</keyword>
<evidence type="ECO:0000313" key="3">
    <source>
        <dbReference type="Proteomes" id="UP000236594"/>
    </source>
</evidence>
<dbReference type="Proteomes" id="UP000236594">
    <property type="component" value="Unassembled WGS sequence"/>
</dbReference>
<organism evidence="2 3">
    <name type="scientific">Chryseobacterium phosphatilyticum</name>
    <dbReference type="NCBI Taxonomy" id="475075"/>
    <lineage>
        <taxon>Bacteria</taxon>
        <taxon>Pseudomonadati</taxon>
        <taxon>Bacteroidota</taxon>
        <taxon>Flavobacteriia</taxon>
        <taxon>Flavobacteriales</taxon>
        <taxon>Weeksellaceae</taxon>
        <taxon>Chryseobacterium group</taxon>
        <taxon>Chryseobacterium</taxon>
    </lineage>
</organism>
<keyword evidence="3" id="KW-1185">Reference proteome</keyword>